<dbReference type="OrthoDB" id="8194935at2759"/>
<accession>A0A8S3WTN5</accession>
<protein>
    <submittedName>
        <fullName evidence="2">(apollo) hypothetical protein</fullName>
    </submittedName>
</protein>
<dbReference type="EMBL" id="CAJQZP010000738">
    <property type="protein sequence ID" value="CAG4981778.1"/>
    <property type="molecule type" value="Genomic_DNA"/>
</dbReference>
<organism evidence="2 3">
    <name type="scientific">Parnassius apollo</name>
    <name type="common">Apollo butterfly</name>
    <name type="synonym">Papilio apollo</name>
    <dbReference type="NCBI Taxonomy" id="110799"/>
    <lineage>
        <taxon>Eukaryota</taxon>
        <taxon>Metazoa</taxon>
        <taxon>Ecdysozoa</taxon>
        <taxon>Arthropoda</taxon>
        <taxon>Hexapoda</taxon>
        <taxon>Insecta</taxon>
        <taxon>Pterygota</taxon>
        <taxon>Neoptera</taxon>
        <taxon>Endopterygota</taxon>
        <taxon>Lepidoptera</taxon>
        <taxon>Glossata</taxon>
        <taxon>Ditrysia</taxon>
        <taxon>Papilionoidea</taxon>
        <taxon>Papilionidae</taxon>
        <taxon>Parnassiinae</taxon>
        <taxon>Parnassini</taxon>
        <taxon>Parnassius</taxon>
        <taxon>Parnassius</taxon>
    </lineage>
</organism>
<dbReference type="CDD" id="cd00303">
    <property type="entry name" value="retropepsin_like"/>
    <property type="match status" value="1"/>
</dbReference>
<dbReference type="Pfam" id="PF13650">
    <property type="entry name" value="Asp_protease_2"/>
    <property type="match status" value="1"/>
</dbReference>
<dbReference type="PANTHER" id="PTHR47331:SF1">
    <property type="entry name" value="GAG-LIKE PROTEIN"/>
    <property type="match status" value="1"/>
</dbReference>
<dbReference type="PANTHER" id="PTHR47331">
    <property type="entry name" value="PHD-TYPE DOMAIN-CONTAINING PROTEIN"/>
    <property type="match status" value="1"/>
</dbReference>
<dbReference type="GO" id="GO:0006508">
    <property type="term" value="P:proteolysis"/>
    <property type="evidence" value="ECO:0007669"/>
    <property type="project" value="InterPro"/>
</dbReference>
<keyword evidence="3" id="KW-1185">Reference proteome</keyword>
<dbReference type="Pfam" id="PF03564">
    <property type="entry name" value="DUF1759"/>
    <property type="match status" value="1"/>
</dbReference>
<evidence type="ECO:0000313" key="3">
    <source>
        <dbReference type="Proteomes" id="UP000691718"/>
    </source>
</evidence>
<dbReference type="PROSITE" id="PS00141">
    <property type="entry name" value="ASP_PROTEASE"/>
    <property type="match status" value="1"/>
</dbReference>
<dbReference type="InterPro" id="IPR005312">
    <property type="entry name" value="DUF1759"/>
</dbReference>
<evidence type="ECO:0000259" key="1">
    <source>
        <dbReference type="PROSITE" id="PS50175"/>
    </source>
</evidence>
<dbReference type="Pfam" id="PF05380">
    <property type="entry name" value="Peptidase_A17"/>
    <property type="match status" value="1"/>
</dbReference>
<evidence type="ECO:0000313" key="2">
    <source>
        <dbReference type="EMBL" id="CAG4981778.1"/>
    </source>
</evidence>
<sequence length="1072" mass="121200">MAVSGSEIKIKTLYAKRDILFSRVQNISDYIKNIHIEAVREAFLNEIETIDNLRTDYERILDQINHSELQTDPKYIVNYQPLLAFEDMLCRVKRTAKLLQSQGEAKPEMQVRPRDSIRLPPIDIPVFNGDIKTWPFFFSSFQNNIHNNPSLSDAEKLYYLISKLSGRAQSICSGFTPTANNYVLIFETLKTKYEDRRMLASEYLNQIFDLKPISSANINGLEQFLDKFVASVAALKNLKFNDLMDVVFLHIALKKLDSDTVRAFEMEHRSSEMPSFHSLASFVRDQIKVMQRSPNVKQEIKRCVDRRQTQPSKTAGSLTYVTATPTSLQHTCIVCKDKHGNLYNCATFRKYSPSELYKLVKTNNLCLNCLSDKHLVAKCNSSSVCSKCARKHHTLLHFENSNIAASSKANKEFTPTKVNDSSGRPGDVALCSLANMGAQPPSTVLLGTARILVRDSRGNKQSVRALLDSGAQNSFITRQCCQRLGLVINRSLSCPVVKGIGGTSKATQGYINLKFYSRIDRNVNFDINALVVDRVTERLPTVSVDTSAMIEFKNLTLADDTYAVPGNIDMLIGASLFPHLLLNNKVRGNSSHTAPYALETVLGYVILGSAPILDSISAASYCGMAVEPLESLVRKFWEMEEVNVPPIASSDDRICEEIYVRTIVRDRDGRYSVALPFKGDVLSLGDSRQMAEKRFYSLERRMLASPQLKEAYDGVINEYIREGYISLVASKLDNYEDTPSYFIPHHGVIREDKLTSKLRVVLDASAKTSTHLSLNDILYSGQNLQGSLFDIIVNFRLFSIALSADIRQMFLCIGVRECDRRFQRILYRFHPKEPLMVLEFNRVCFGLKSSPFHALRTVRQLAHDEGPSYPKAKRAIESGLYMDDFVYSVDSVEEATLTTAEVIRLMKSGQFDLVKWTSNSRPVLDTIPLSHRLSAIKEFDDSDTHKVLGLCWSPESDVFSLKVNPPVEKCTKRTILSCVARLWDVMGFVAPVVLYAKLLIKQLWLFECDWDDSPPDSIVRLWQRFREELPLLREIKIPRHINVDRNSSITVVGFADASEKAYGGRCIFPCPE</sequence>
<name>A0A8S3WTN5_PARAO</name>
<dbReference type="InterPro" id="IPR001995">
    <property type="entry name" value="Peptidase_A2_cat"/>
</dbReference>
<dbReference type="PROSITE" id="PS50175">
    <property type="entry name" value="ASP_PROT_RETROV"/>
    <property type="match status" value="1"/>
</dbReference>
<reference evidence="2" key="1">
    <citation type="submission" date="2021-04" db="EMBL/GenBank/DDBJ databases">
        <authorList>
            <person name="Tunstrom K."/>
        </authorList>
    </citation>
    <scope>NUCLEOTIDE SEQUENCE</scope>
</reference>
<proteinExistence type="predicted"/>
<feature type="domain" description="Peptidase A2" evidence="1">
    <location>
        <begin position="463"/>
        <end position="508"/>
    </location>
</feature>
<dbReference type="InterPro" id="IPR008042">
    <property type="entry name" value="Retrotrans_Pao"/>
</dbReference>
<dbReference type="GO" id="GO:0004190">
    <property type="term" value="F:aspartic-type endopeptidase activity"/>
    <property type="evidence" value="ECO:0007669"/>
    <property type="project" value="InterPro"/>
</dbReference>
<comment type="caution">
    <text evidence="2">The sequence shown here is derived from an EMBL/GenBank/DDBJ whole genome shotgun (WGS) entry which is preliminary data.</text>
</comment>
<dbReference type="InterPro" id="IPR001969">
    <property type="entry name" value="Aspartic_peptidase_AS"/>
</dbReference>
<dbReference type="AlphaFoldDB" id="A0A8S3WTN5"/>
<gene>
    <name evidence="2" type="ORF">PAPOLLO_LOCUS10308</name>
</gene>
<dbReference type="Proteomes" id="UP000691718">
    <property type="component" value="Unassembled WGS sequence"/>
</dbReference>